<proteinExistence type="predicted"/>
<dbReference type="EMBL" id="CM047899">
    <property type="protein sequence ID" value="KAJ0102507.1"/>
    <property type="molecule type" value="Genomic_DNA"/>
</dbReference>
<name>A0ACC1BU92_9ROSI</name>
<gene>
    <name evidence="1" type="ORF">Patl1_04208</name>
</gene>
<accession>A0ACC1BU92</accession>
<evidence type="ECO:0000313" key="2">
    <source>
        <dbReference type="Proteomes" id="UP001164250"/>
    </source>
</evidence>
<organism evidence="1 2">
    <name type="scientific">Pistacia atlantica</name>
    <dbReference type="NCBI Taxonomy" id="434234"/>
    <lineage>
        <taxon>Eukaryota</taxon>
        <taxon>Viridiplantae</taxon>
        <taxon>Streptophyta</taxon>
        <taxon>Embryophyta</taxon>
        <taxon>Tracheophyta</taxon>
        <taxon>Spermatophyta</taxon>
        <taxon>Magnoliopsida</taxon>
        <taxon>eudicotyledons</taxon>
        <taxon>Gunneridae</taxon>
        <taxon>Pentapetalae</taxon>
        <taxon>rosids</taxon>
        <taxon>malvids</taxon>
        <taxon>Sapindales</taxon>
        <taxon>Anacardiaceae</taxon>
        <taxon>Pistacia</taxon>
    </lineage>
</organism>
<comment type="caution">
    <text evidence="1">The sequence shown here is derived from an EMBL/GenBank/DDBJ whole genome shotgun (WGS) entry which is preliminary data.</text>
</comment>
<dbReference type="Proteomes" id="UP001164250">
    <property type="component" value="Chromosome 3"/>
</dbReference>
<reference evidence="2" key="1">
    <citation type="journal article" date="2023" name="G3 (Bethesda)">
        <title>Genome assembly and association tests identify interacting loci associated with vigor, precocity, and sex in interspecific pistachio rootstocks.</title>
        <authorList>
            <person name="Palmer W."/>
            <person name="Jacygrad E."/>
            <person name="Sagayaradj S."/>
            <person name="Cavanaugh K."/>
            <person name="Han R."/>
            <person name="Bertier L."/>
            <person name="Beede B."/>
            <person name="Kafkas S."/>
            <person name="Golino D."/>
            <person name="Preece J."/>
            <person name="Michelmore R."/>
        </authorList>
    </citation>
    <scope>NUCLEOTIDE SEQUENCE [LARGE SCALE GENOMIC DNA]</scope>
</reference>
<evidence type="ECO:0000313" key="1">
    <source>
        <dbReference type="EMBL" id="KAJ0102507.1"/>
    </source>
</evidence>
<keyword evidence="2" id="KW-1185">Reference proteome</keyword>
<protein>
    <submittedName>
        <fullName evidence="1">Uncharacterized protein</fullName>
    </submittedName>
</protein>
<sequence length="430" mass="49528">MLEPIFQFSNSAMEGATKWDSVCFKTSDQAQQIYSNIKLLDQRELETEWRCSKKKLEHFLRKVSEEKAAWRSREHEKIHVFIDDLKAELNRGSKSRQRIEIVNSKLVNELADAKLAAKRYVQDYEKERKARELIEDVCDELAKEIGEDRSEVEALKRDSTKLREEAEDERKMLQMAEVWREERVQMKLVDAKGALEEKYSQMNKLVADLETFLRSNSATPDVKEWKEAEMLRQAAASMSIQDIKEFTYGPPNPDDIFSVYEDVNFGEPNEREIEQCVAYSPISHSSKIHTVSPEVNVVNRDSLHRHSNAYVEQNIEMEEDDSGWETVSHLDDQGSSCSPEGSALSTKNRRCGRARPPSLTGQWSSPDSGNPHITRGNKGCIEWPRGAQKTSLKAKLLEARIESQKLQLRQEPYLPRVEAAREVPEARVRE</sequence>